<evidence type="ECO:0000313" key="2">
    <source>
        <dbReference type="Proteomes" id="UP000580250"/>
    </source>
</evidence>
<accession>A0A6V7XW93</accession>
<reference evidence="1 2" key="1">
    <citation type="submission" date="2020-08" db="EMBL/GenBank/DDBJ databases">
        <authorList>
            <person name="Koutsovoulos G."/>
            <person name="Danchin GJ E."/>
        </authorList>
    </citation>
    <scope>NUCLEOTIDE SEQUENCE [LARGE SCALE GENOMIC DNA]</scope>
</reference>
<comment type="caution">
    <text evidence="1">The sequence shown here is derived from an EMBL/GenBank/DDBJ whole genome shotgun (WGS) entry which is preliminary data.</text>
</comment>
<evidence type="ECO:0000313" key="1">
    <source>
        <dbReference type="EMBL" id="CAD2203613.1"/>
    </source>
</evidence>
<gene>
    <name evidence="1" type="ORF">MENT_LOCUS57308</name>
</gene>
<dbReference type="AlphaFoldDB" id="A0A6V7XW93"/>
<name>A0A6V7XW93_MELEN</name>
<proteinExistence type="predicted"/>
<dbReference type="EMBL" id="CAJEWN010002426">
    <property type="protein sequence ID" value="CAD2203613.1"/>
    <property type="molecule type" value="Genomic_DNA"/>
</dbReference>
<protein>
    <submittedName>
        <fullName evidence="1">Uncharacterized protein</fullName>
    </submittedName>
</protein>
<organism evidence="1 2">
    <name type="scientific">Meloidogyne enterolobii</name>
    <name type="common">Root-knot nematode worm</name>
    <name type="synonym">Meloidogyne mayaguensis</name>
    <dbReference type="NCBI Taxonomy" id="390850"/>
    <lineage>
        <taxon>Eukaryota</taxon>
        <taxon>Metazoa</taxon>
        <taxon>Ecdysozoa</taxon>
        <taxon>Nematoda</taxon>
        <taxon>Chromadorea</taxon>
        <taxon>Rhabditida</taxon>
        <taxon>Tylenchina</taxon>
        <taxon>Tylenchomorpha</taxon>
        <taxon>Tylenchoidea</taxon>
        <taxon>Meloidogynidae</taxon>
        <taxon>Meloidogyninae</taxon>
        <taxon>Meloidogyne</taxon>
    </lineage>
</organism>
<sequence>MGCDECKFFKVELTHKYIQIKVICINVYVFACQPSNFIVYLLNKNA</sequence>
<dbReference type="Proteomes" id="UP000580250">
    <property type="component" value="Unassembled WGS sequence"/>
</dbReference>